<evidence type="ECO:0000256" key="6">
    <source>
        <dbReference type="ARBA" id="ARBA00023034"/>
    </source>
</evidence>
<dbReference type="Pfam" id="PF08318">
    <property type="entry name" value="COG4_m"/>
    <property type="match status" value="1"/>
</dbReference>
<dbReference type="EMBL" id="NDIQ01000021">
    <property type="protein sequence ID" value="PRT54975.1"/>
    <property type="molecule type" value="Genomic_DNA"/>
</dbReference>
<evidence type="ECO:0000256" key="5">
    <source>
        <dbReference type="ARBA" id="ARBA00022927"/>
    </source>
</evidence>
<dbReference type="GO" id="GO:0000139">
    <property type="term" value="C:Golgi membrane"/>
    <property type="evidence" value="ECO:0007669"/>
    <property type="project" value="UniProtKB-SubCell"/>
</dbReference>
<keyword evidence="5" id="KW-0653">Protein transport</keyword>
<dbReference type="SMART" id="SM00762">
    <property type="entry name" value="Cog4"/>
    <property type="match status" value="1"/>
</dbReference>
<dbReference type="GeneID" id="36516343"/>
<evidence type="ECO:0000313" key="10">
    <source>
        <dbReference type="EMBL" id="PRT54975.1"/>
    </source>
</evidence>
<evidence type="ECO:0000256" key="1">
    <source>
        <dbReference type="ARBA" id="ARBA00004395"/>
    </source>
</evidence>
<dbReference type="InterPro" id="IPR048682">
    <property type="entry name" value="COG4"/>
</dbReference>
<dbReference type="PANTHER" id="PTHR24016:SF0">
    <property type="entry name" value="CONSERVED OLIGOMERIC GOLGI COMPLEX SUBUNIT 4"/>
    <property type="match status" value="1"/>
</dbReference>
<dbReference type="InterPro" id="IPR013167">
    <property type="entry name" value="COG4_M"/>
</dbReference>
<dbReference type="AlphaFoldDB" id="A0A2T0FJ16"/>
<evidence type="ECO:0000259" key="9">
    <source>
        <dbReference type="SMART" id="SM00762"/>
    </source>
</evidence>
<dbReference type="InterPro" id="IPR048680">
    <property type="entry name" value="COG4_N"/>
</dbReference>
<comment type="caution">
    <text evidence="10">The sequence shown here is derived from an EMBL/GenBank/DDBJ whole genome shotgun (WGS) entry which is preliminary data.</text>
</comment>
<keyword evidence="11" id="KW-1185">Reference proteome</keyword>
<keyword evidence="7" id="KW-0472">Membrane</keyword>
<comment type="subcellular location">
    <subcellularLocation>
        <location evidence="1">Golgi apparatus membrane</location>
        <topology evidence="1">Peripheral membrane protein</topology>
    </subcellularLocation>
</comment>
<keyword evidence="4" id="KW-0813">Transport</keyword>
<comment type="similarity">
    <text evidence="2">Belongs to the COG4 family.</text>
</comment>
<dbReference type="GO" id="GO:0015031">
    <property type="term" value="P:protein transport"/>
    <property type="evidence" value="ECO:0007669"/>
    <property type="project" value="UniProtKB-KW"/>
</dbReference>
<dbReference type="Pfam" id="PF20662">
    <property type="entry name" value="COG4_C"/>
    <property type="match status" value="1"/>
</dbReference>
<dbReference type="RefSeq" id="XP_024664920.1">
    <property type="nucleotide sequence ID" value="XM_024809152.1"/>
</dbReference>
<reference evidence="10 11" key="1">
    <citation type="submission" date="2017-04" db="EMBL/GenBank/DDBJ databases">
        <title>Genome sequencing of [Candida] sorbophila.</title>
        <authorList>
            <person name="Ahn J.O."/>
        </authorList>
    </citation>
    <scope>NUCLEOTIDE SEQUENCE [LARGE SCALE GENOMIC DNA]</scope>
    <source>
        <strain evidence="10 11">DS02</strain>
    </source>
</reference>
<gene>
    <name evidence="10" type="ORF">B9G98_02595</name>
</gene>
<accession>A0A2T0FJ16</accession>
<feature type="domain" description="COG4 transport protein middle alpha-helical bundle" evidence="9">
    <location>
        <begin position="161"/>
        <end position="475"/>
    </location>
</feature>
<dbReference type="InterPro" id="IPR048684">
    <property type="entry name" value="COG4_C"/>
</dbReference>
<protein>
    <recommendedName>
        <fullName evidence="3">Conserved oligomeric Golgi complex subunit 4</fullName>
    </recommendedName>
    <alternativeName>
        <fullName evidence="8">Component of oligomeric Golgi complex 4</fullName>
    </alternativeName>
</protein>
<name>A0A2T0FJ16_9ASCO</name>
<dbReference type="Gene3D" id="1.20.58.1970">
    <property type="match status" value="1"/>
</dbReference>
<evidence type="ECO:0000256" key="8">
    <source>
        <dbReference type="ARBA" id="ARBA00031340"/>
    </source>
</evidence>
<dbReference type="PANTHER" id="PTHR24016">
    <property type="entry name" value="CONSERVED OLIGOMERIC GOLGI COMPLEX SUBUNIT 4"/>
    <property type="match status" value="1"/>
</dbReference>
<proteinExistence type="inferred from homology"/>
<sequence>MSVAASCASRAALEELLAKLRMEQDEVTDTLKILNTSAKAEDKLADVQRARARLSSSLDTAAELGTAAETAAYLSESVSNRVNSVLLLYNRALQARTMVDQTMALKQAIVSMYAAMDQRDWERAASAARMAFDLPESVRTGSFAAKMTPTIELPEAPMVSLNSAAQDMCALFAREFKKAAAERKMDQVTRYLKLFPLIGYDQDGLSRYSWFISEVISGQSRSLLLLSSHDPGSTPDTNPKFYGLVFARLFENVAVILAQHAPLIERHYTKGSAMTQIVEKVQIEIDTQSGLIIDTWWDERRLDRVLSEVKSYSYPALAAHLIQTNQDQPESFETADLATASQILAELTTMLNRWALYRSFIEERWPEALKSMYQSELEEKIDRQLRPAFDVLALFVFRRSVEKAVDLDELPPAGSEYHDEAPLVSTMIDDVMYVLRTLLEQIEDAGDKKIIQSSLPSFRRVLEGDYMGTIQRKIRDSAPSRLSSDTQSPFLIYLNDLIISSEYIAKIVRSIFNLDQVAEAQALVDGVTSKAQDMLDSGCQTYFAAQLSTQIRTACTTAFKGSYMLSPTDNESNKAVVFEGLWRKTFEPLQKQLNPSVYKKMVSLSAGFTARLLEKYIWLLDKKVNEMGAIALDRDISRVLSVISESDYNLRDKFVRVCQIVMLIGDEEIETVLTSEEEHNARHIRV</sequence>
<dbReference type="Pfam" id="PF20663">
    <property type="entry name" value="COG4_N"/>
    <property type="match status" value="1"/>
</dbReference>
<evidence type="ECO:0000256" key="4">
    <source>
        <dbReference type="ARBA" id="ARBA00022448"/>
    </source>
</evidence>
<dbReference type="Proteomes" id="UP000238350">
    <property type="component" value="Unassembled WGS sequence"/>
</dbReference>
<keyword evidence="6" id="KW-0333">Golgi apparatus</keyword>
<evidence type="ECO:0000256" key="2">
    <source>
        <dbReference type="ARBA" id="ARBA00009215"/>
    </source>
</evidence>
<evidence type="ECO:0000256" key="7">
    <source>
        <dbReference type="ARBA" id="ARBA00023136"/>
    </source>
</evidence>
<dbReference type="STRING" id="45607.A0A2T0FJ16"/>
<dbReference type="OrthoDB" id="47059at2759"/>
<evidence type="ECO:0000256" key="3">
    <source>
        <dbReference type="ARBA" id="ARBA00020975"/>
    </source>
</evidence>
<evidence type="ECO:0000313" key="11">
    <source>
        <dbReference type="Proteomes" id="UP000238350"/>
    </source>
</evidence>
<organism evidence="10 11">
    <name type="scientific">Wickerhamiella sorbophila</name>
    <dbReference type="NCBI Taxonomy" id="45607"/>
    <lineage>
        <taxon>Eukaryota</taxon>
        <taxon>Fungi</taxon>
        <taxon>Dikarya</taxon>
        <taxon>Ascomycota</taxon>
        <taxon>Saccharomycotina</taxon>
        <taxon>Dipodascomycetes</taxon>
        <taxon>Dipodascales</taxon>
        <taxon>Trichomonascaceae</taxon>
        <taxon>Wickerhamiella</taxon>
    </lineage>
</organism>